<reference evidence="2 3" key="1">
    <citation type="submission" date="2017-04" db="EMBL/GenBank/DDBJ databases">
        <authorList>
            <person name="Afonso C.L."/>
            <person name="Miller P.J."/>
            <person name="Scott M.A."/>
            <person name="Spackman E."/>
            <person name="Goraichik I."/>
            <person name="Dimitrov K.M."/>
            <person name="Suarez D.L."/>
            <person name="Swayne D.E."/>
        </authorList>
    </citation>
    <scope>NUCLEOTIDE SEQUENCE [LARGE SCALE GENOMIC DNA]</scope>
    <source>
        <strain evidence="2 3">DSM 19625</strain>
    </source>
</reference>
<protein>
    <recommendedName>
        <fullName evidence="1">Limiting CO2-inducible protein B/C beta carbonyic anhydrase domain-containing protein</fullName>
    </recommendedName>
</protein>
<dbReference type="PANTHER" id="PTHR38016">
    <property type="entry name" value="UNNAMED PRODUCT"/>
    <property type="match status" value="1"/>
</dbReference>
<dbReference type="Pfam" id="PF18599">
    <property type="entry name" value="LCIB_C_CA"/>
    <property type="match status" value="1"/>
</dbReference>
<organism evidence="2 3">
    <name type="scientific">Pedobacter nyackensis</name>
    <dbReference type="NCBI Taxonomy" id="475255"/>
    <lineage>
        <taxon>Bacteria</taxon>
        <taxon>Pseudomonadati</taxon>
        <taxon>Bacteroidota</taxon>
        <taxon>Sphingobacteriia</taxon>
        <taxon>Sphingobacteriales</taxon>
        <taxon>Sphingobacteriaceae</taxon>
        <taxon>Pedobacter</taxon>
    </lineage>
</organism>
<keyword evidence="3" id="KW-1185">Reference proteome</keyword>
<dbReference type="AlphaFoldDB" id="A0A1W2CZG2"/>
<dbReference type="OrthoDB" id="5570271at2"/>
<dbReference type="EMBL" id="FWYB01000005">
    <property type="protein sequence ID" value="SMC90346.1"/>
    <property type="molecule type" value="Genomic_DNA"/>
</dbReference>
<feature type="domain" description="Limiting CO2-inducible protein B/C beta carbonyic anhydrase" evidence="1">
    <location>
        <begin position="22"/>
        <end position="230"/>
    </location>
</feature>
<dbReference type="STRING" id="475255.SAMN04488101_105102"/>
<proteinExistence type="predicted"/>
<accession>A0A1W2CZG2</accession>
<dbReference type="RefSeq" id="WP_084289446.1">
    <property type="nucleotide sequence ID" value="NZ_FWYB01000005.1"/>
</dbReference>
<sequence>MDKKYLSTVHKIYPAARTTEHAIDGLLDVIERKLGLKAGQLMYADSICCDDVNIIQYPARAYEMLGPFKMGGLSGFPFAGISGMNAFANHVPEEGAVVIFYAPHIGISRAGKIGEIHRIGQSDNSACCGAAVGALTKLMNNEILMDDITVLDYQMNAIEQIFLRHKDRIKNAEHPILEATEVMYEAIEQRIDVLISKTHYPCKHIIIAGGIFINGDKDTESYCEYKRFEHRNLETGQTSDWMKDF</sequence>
<name>A0A1W2CZG2_9SPHI</name>
<gene>
    <name evidence="2" type="ORF">SAMN04488101_105102</name>
</gene>
<evidence type="ECO:0000313" key="3">
    <source>
        <dbReference type="Proteomes" id="UP000192678"/>
    </source>
</evidence>
<dbReference type="InterPro" id="IPR040703">
    <property type="entry name" value="LCIB/C_CA"/>
</dbReference>
<dbReference type="Proteomes" id="UP000192678">
    <property type="component" value="Unassembled WGS sequence"/>
</dbReference>
<dbReference type="PANTHER" id="PTHR38016:SF1">
    <property type="entry name" value="LIMITING CO2-INDUCIBLE PROTEIN B_C BETA CARBONYIC ANHYDRASE DOMAIN-CONTAINING PROTEIN"/>
    <property type="match status" value="1"/>
</dbReference>
<evidence type="ECO:0000313" key="2">
    <source>
        <dbReference type="EMBL" id="SMC90346.1"/>
    </source>
</evidence>
<evidence type="ECO:0000259" key="1">
    <source>
        <dbReference type="Pfam" id="PF18599"/>
    </source>
</evidence>